<comment type="caution">
    <text evidence="1">The sequence shown here is derived from an EMBL/GenBank/DDBJ whole genome shotgun (WGS) entry which is preliminary data.</text>
</comment>
<name>A0A3M2ZB51_PSEYM</name>
<evidence type="ECO:0008006" key="3">
    <source>
        <dbReference type="Google" id="ProtNLM"/>
    </source>
</evidence>
<gene>
    <name evidence="1" type="ORF">APX70_05640</name>
</gene>
<proteinExistence type="predicted"/>
<feature type="non-terminal residue" evidence="1">
    <location>
        <position position="47"/>
    </location>
</feature>
<dbReference type="Proteomes" id="UP000282378">
    <property type="component" value="Unassembled WGS sequence"/>
</dbReference>
<dbReference type="EMBL" id="RBNL01001808">
    <property type="protein sequence ID" value="RML85534.1"/>
    <property type="molecule type" value="Genomic_DNA"/>
</dbReference>
<dbReference type="AlphaFoldDB" id="A0A3M2ZB51"/>
<protein>
    <recommendedName>
        <fullName evidence="3">Rhs element Vgr protein</fullName>
    </recommendedName>
</protein>
<dbReference type="SUPFAM" id="SSF69279">
    <property type="entry name" value="Phage tail proteins"/>
    <property type="match status" value="1"/>
</dbReference>
<sequence length="47" mass="5206">MPAPEHRFSLTIEDSPYAFQVLAFDGTEGISRPYAFTIDLVSECADP</sequence>
<reference evidence="1 2" key="1">
    <citation type="submission" date="2018-08" db="EMBL/GenBank/DDBJ databases">
        <title>Recombination of ecologically and evolutionarily significant loci maintains genetic cohesion in the Pseudomonas syringae species complex.</title>
        <authorList>
            <person name="Dillon M."/>
            <person name="Thakur S."/>
            <person name="Almeida R.N.D."/>
            <person name="Weir B.S."/>
            <person name="Guttman D.S."/>
        </authorList>
    </citation>
    <scope>NUCLEOTIDE SEQUENCE [LARGE SCALE GENOMIC DNA]</scope>
    <source>
        <strain evidence="1 2">88_10</strain>
    </source>
</reference>
<organism evidence="1 2">
    <name type="scientific">Pseudomonas syringae pv. maculicola</name>
    <dbReference type="NCBI Taxonomy" id="59511"/>
    <lineage>
        <taxon>Bacteria</taxon>
        <taxon>Pseudomonadati</taxon>
        <taxon>Pseudomonadota</taxon>
        <taxon>Gammaproteobacteria</taxon>
        <taxon>Pseudomonadales</taxon>
        <taxon>Pseudomonadaceae</taxon>
        <taxon>Pseudomonas</taxon>
    </lineage>
</organism>
<accession>A0A3M2ZB51</accession>
<dbReference type="Gene3D" id="2.30.110.50">
    <property type="match status" value="1"/>
</dbReference>
<evidence type="ECO:0000313" key="1">
    <source>
        <dbReference type="EMBL" id="RML85534.1"/>
    </source>
</evidence>
<evidence type="ECO:0000313" key="2">
    <source>
        <dbReference type="Proteomes" id="UP000282378"/>
    </source>
</evidence>